<name>A0ACD4NHR0_9HYPH</name>
<proteinExistence type="predicted"/>
<protein>
    <submittedName>
        <fullName evidence="1">SDR family oxidoreductase</fullName>
    </submittedName>
</protein>
<organism evidence="1 2">
    <name type="scientific">Antarcticirhabdus aurantiaca</name>
    <dbReference type="NCBI Taxonomy" id="2606717"/>
    <lineage>
        <taxon>Bacteria</taxon>
        <taxon>Pseudomonadati</taxon>
        <taxon>Pseudomonadota</taxon>
        <taxon>Alphaproteobacteria</taxon>
        <taxon>Hyphomicrobiales</taxon>
        <taxon>Aurantimonadaceae</taxon>
        <taxon>Antarcticirhabdus</taxon>
    </lineage>
</organism>
<evidence type="ECO:0000313" key="1">
    <source>
        <dbReference type="EMBL" id="WAJ26368.1"/>
    </source>
</evidence>
<keyword evidence="2" id="KW-1185">Reference proteome</keyword>
<evidence type="ECO:0000313" key="2">
    <source>
        <dbReference type="Proteomes" id="UP001163223"/>
    </source>
</evidence>
<accession>A0ACD4NHR0</accession>
<sequence>MNATPASPGTLVVTGASRGIGAAVAIRAAINGWAVAVNYAADEAGAAAVCEAIRRTGGRAEPIRADMRSEADIVRLFDRAADALGPVTGLVNNAGGTGPLCRLADLEAQALADVLAVNVTGLMLCCREAVRRMATSRGGSGGAIVNLSSRAADLGGAGEWVHYAATKGAVDTATVGLARELASDGIRVNAVSPGLIATGLHAAAGAPGRLDKASSVVPAGRAGEPEEVAEAVLWLLSPAASYVTGANIDVSGGR</sequence>
<dbReference type="Proteomes" id="UP001163223">
    <property type="component" value="Chromosome"/>
</dbReference>
<reference evidence="1" key="1">
    <citation type="submission" date="2022-11" db="EMBL/GenBank/DDBJ databases">
        <title>beta-Carotene-producing bacterium, Jeongeuplla avenae sp. nov., alleviates the salt stress of Arabidopsis seedlings.</title>
        <authorList>
            <person name="Jiang L."/>
            <person name="Lee J."/>
        </authorList>
    </citation>
    <scope>NUCLEOTIDE SEQUENCE</scope>
    <source>
        <strain evidence="1">DY_R2A_6</strain>
    </source>
</reference>
<dbReference type="EMBL" id="CP113520">
    <property type="protein sequence ID" value="WAJ26368.1"/>
    <property type="molecule type" value="Genomic_DNA"/>
</dbReference>
<gene>
    <name evidence="1" type="ORF">OXU80_15865</name>
</gene>